<dbReference type="PANTHER" id="PTHR35046">
    <property type="entry name" value="ZINC KNUCKLE (CCHC-TYPE) FAMILY PROTEIN"/>
    <property type="match status" value="1"/>
</dbReference>
<evidence type="ECO:0000313" key="2">
    <source>
        <dbReference type="Proteomes" id="UP000288805"/>
    </source>
</evidence>
<name>A0A438DDZ1_VITVI</name>
<dbReference type="PANTHER" id="PTHR35046:SF26">
    <property type="entry name" value="RNA-DIRECTED DNA POLYMERASE"/>
    <property type="match status" value="1"/>
</dbReference>
<evidence type="ECO:0008006" key="3">
    <source>
        <dbReference type="Google" id="ProtNLM"/>
    </source>
</evidence>
<organism evidence="1 2">
    <name type="scientific">Vitis vinifera</name>
    <name type="common">Grape</name>
    <dbReference type="NCBI Taxonomy" id="29760"/>
    <lineage>
        <taxon>Eukaryota</taxon>
        <taxon>Viridiplantae</taxon>
        <taxon>Streptophyta</taxon>
        <taxon>Embryophyta</taxon>
        <taxon>Tracheophyta</taxon>
        <taxon>Spermatophyta</taxon>
        <taxon>Magnoliopsida</taxon>
        <taxon>eudicotyledons</taxon>
        <taxon>Gunneridae</taxon>
        <taxon>Pentapetalae</taxon>
        <taxon>rosids</taxon>
        <taxon>Vitales</taxon>
        <taxon>Vitaceae</taxon>
        <taxon>Viteae</taxon>
        <taxon>Vitis</taxon>
    </lineage>
</organism>
<evidence type="ECO:0000313" key="1">
    <source>
        <dbReference type="EMBL" id="RVW33707.1"/>
    </source>
</evidence>
<protein>
    <recommendedName>
        <fullName evidence="3">Reverse transcriptase domain-containing protein</fullName>
    </recommendedName>
</protein>
<dbReference type="CDD" id="cd00303">
    <property type="entry name" value="retropepsin_like"/>
    <property type="match status" value="1"/>
</dbReference>
<dbReference type="EMBL" id="QGNW01001666">
    <property type="protein sequence ID" value="RVW33707.1"/>
    <property type="molecule type" value="Genomic_DNA"/>
</dbReference>
<comment type="caution">
    <text evidence="1">The sequence shown here is derived from an EMBL/GenBank/DDBJ whole genome shotgun (WGS) entry which is preliminary data.</text>
</comment>
<sequence length="511" mass="58162">MSEMEGMLNDPMKSETVNELLCMILKDEVEGFEEDIWRILVEIESRRCAASSLKASKKGTMSISRKERELKDLISTINYDGVARRKIEIGNVGNKDEEMSSRFVRSLGVGRNLVWASLDAGARQEGLKTMRGASFGCSGLYGPLKGNKRREKWEELAAMTSAMREFSNFIDEFELVDLPQGGGRPRPISDHCPMFLDSRGGSHRFVLAKKLQALKINPKKWNKEGDPFSPYLFVLIMEAFNRLIAKVEEGVFIKGVKIEARGGEGVQVSHLLFADDNLLFYEDDEDQLKYWKWIVTCFNCTSHGKVCNVIIDSGSCTNVVAKEMVTKLNLTIKPLLQPYKIQLFQRGNGLKVTKRCLVSFSIGKNYKDEVWCDAMSMDACHLLLRRPWQYDQNVSHYRFKNTHSFVKDGGRIVLTPLMPKVKDSKVVGNYFLKGSQLKKVLTKQDEIYALLVMDAYATQQAPCHELLLPLLEEFKDMMPDEILIGLPPMRNIQHCIDLVPRATYLIKQCIE</sequence>
<dbReference type="Gene3D" id="2.40.70.10">
    <property type="entry name" value="Acid Proteases"/>
    <property type="match status" value="1"/>
</dbReference>
<gene>
    <name evidence="1" type="ORF">CK203_115486</name>
</gene>
<accession>A0A438DDZ1</accession>
<dbReference type="InterPro" id="IPR021109">
    <property type="entry name" value="Peptidase_aspartic_dom_sf"/>
</dbReference>
<reference evidence="1 2" key="1">
    <citation type="journal article" date="2018" name="PLoS Genet.">
        <title>Population sequencing reveals clonal diversity and ancestral inbreeding in the grapevine cultivar Chardonnay.</title>
        <authorList>
            <person name="Roach M.J."/>
            <person name="Johnson D.L."/>
            <person name="Bohlmann J."/>
            <person name="van Vuuren H.J."/>
            <person name="Jones S.J."/>
            <person name="Pretorius I.S."/>
            <person name="Schmidt S.A."/>
            <person name="Borneman A.R."/>
        </authorList>
    </citation>
    <scope>NUCLEOTIDE SEQUENCE [LARGE SCALE GENOMIC DNA]</scope>
    <source>
        <strain evidence="2">cv. Chardonnay</strain>
        <tissue evidence="1">Leaf</tissue>
    </source>
</reference>
<dbReference type="AlphaFoldDB" id="A0A438DDZ1"/>
<dbReference type="Proteomes" id="UP000288805">
    <property type="component" value="Unassembled WGS sequence"/>
</dbReference>
<proteinExistence type="predicted"/>